<comment type="function">
    <text evidence="7">Catalyzes the transfer of the diacylglyceryl group from phosphatidylglycerol to the sulfhydryl group of the N-terminal cysteine of a prolipoprotein, the first step in the formation of mature lipoproteins.</text>
</comment>
<feature type="transmembrane region" description="Helical" evidence="7">
    <location>
        <begin position="76"/>
        <end position="95"/>
    </location>
</feature>
<dbReference type="GO" id="GO:0008961">
    <property type="term" value="F:phosphatidylglycerol-prolipoprotein diacylglyceryl transferase activity"/>
    <property type="evidence" value="ECO:0007669"/>
    <property type="project" value="UniProtKB-UniRule"/>
</dbReference>
<keyword evidence="3 7" id="KW-0808">Transferase</keyword>
<gene>
    <name evidence="7" type="primary">lgt</name>
    <name evidence="8" type="ORF">C8D91_2054</name>
</gene>
<dbReference type="UniPathway" id="UPA00664"/>
<dbReference type="PANTHER" id="PTHR30589">
    <property type="entry name" value="PROLIPOPROTEIN DIACYLGLYCERYL TRANSFERASE"/>
    <property type="match status" value="1"/>
</dbReference>
<dbReference type="NCBIfam" id="TIGR00544">
    <property type="entry name" value="lgt"/>
    <property type="match status" value="1"/>
</dbReference>
<dbReference type="GO" id="GO:0042158">
    <property type="term" value="P:lipoprotein biosynthetic process"/>
    <property type="evidence" value="ECO:0007669"/>
    <property type="project" value="UniProtKB-UniRule"/>
</dbReference>
<evidence type="ECO:0000313" key="9">
    <source>
        <dbReference type="Proteomes" id="UP000295724"/>
    </source>
</evidence>
<dbReference type="EMBL" id="SNZB01000004">
    <property type="protein sequence ID" value="TDR19498.1"/>
    <property type="molecule type" value="Genomic_DNA"/>
</dbReference>
<comment type="similarity">
    <text evidence="1 7">Belongs to the Lgt family.</text>
</comment>
<protein>
    <recommendedName>
        <fullName evidence="7">Phosphatidylglycerol--prolipoprotein diacylglyceryl transferase</fullName>
        <ecNumber evidence="7">2.5.1.145</ecNumber>
    </recommendedName>
</protein>
<feature type="transmembrane region" description="Helical" evidence="7">
    <location>
        <begin position="115"/>
        <end position="132"/>
    </location>
</feature>
<evidence type="ECO:0000256" key="5">
    <source>
        <dbReference type="ARBA" id="ARBA00022989"/>
    </source>
</evidence>
<feature type="transmembrane region" description="Helical" evidence="7">
    <location>
        <begin position="221"/>
        <end position="239"/>
    </location>
</feature>
<dbReference type="GO" id="GO:0005886">
    <property type="term" value="C:plasma membrane"/>
    <property type="evidence" value="ECO:0007669"/>
    <property type="project" value="UniProtKB-SubCell"/>
</dbReference>
<keyword evidence="4 7" id="KW-0812">Transmembrane</keyword>
<evidence type="ECO:0000256" key="1">
    <source>
        <dbReference type="ARBA" id="ARBA00007150"/>
    </source>
</evidence>
<keyword evidence="5 7" id="KW-1133">Transmembrane helix</keyword>
<proteinExistence type="inferred from homology"/>
<comment type="caution">
    <text evidence="8">The sequence shown here is derived from an EMBL/GenBank/DDBJ whole genome shotgun (WGS) entry which is preliminary data.</text>
</comment>
<dbReference type="PANTHER" id="PTHR30589:SF0">
    <property type="entry name" value="PHOSPHATIDYLGLYCEROL--PROLIPOPROTEIN DIACYLGLYCERYL TRANSFERASE"/>
    <property type="match status" value="1"/>
</dbReference>
<dbReference type="Proteomes" id="UP000295724">
    <property type="component" value="Unassembled WGS sequence"/>
</dbReference>
<comment type="subcellular location">
    <subcellularLocation>
        <location evidence="7">Cell membrane</location>
        <topology evidence="7">Multi-pass membrane protein</topology>
    </subcellularLocation>
</comment>
<dbReference type="AlphaFoldDB" id="A0A4R6XT16"/>
<comment type="pathway">
    <text evidence="7">Protein modification; lipoprotein biosynthesis (diacylglyceryl transfer).</text>
</comment>
<reference evidence="8 9" key="1">
    <citation type="submission" date="2019-03" db="EMBL/GenBank/DDBJ databases">
        <title>Genomic Encyclopedia of Type Strains, Phase IV (KMG-IV): sequencing the most valuable type-strain genomes for metagenomic binning, comparative biology and taxonomic classification.</title>
        <authorList>
            <person name="Goeker M."/>
        </authorList>
    </citation>
    <scope>NUCLEOTIDE SEQUENCE [LARGE SCALE GENOMIC DNA]</scope>
    <source>
        <strain evidence="8 9">DSM 25488</strain>
    </source>
</reference>
<dbReference type="HAMAP" id="MF_01147">
    <property type="entry name" value="Lgt"/>
    <property type="match status" value="1"/>
</dbReference>
<dbReference type="EC" id="2.5.1.145" evidence="7"/>
<keyword evidence="6 7" id="KW-0472">Membrane</keyword>
<evidence type="ECO:0000256" key="3">
    <source>
        <dbReference type="ARBA" id="ARBA00022679"/>
    </source>
</evidence>
<name>A0A4R6XT16_9GAMM</name>
<keyword evidence="2 7" id="KW-1003">Cell membrane</keyword>
<keyword evidence="9" id="KW-1185">Reference proteome</keyword>
<evidence type="ECO:0000313" key="8">
    <source>
        <dbReference type="EMBL" id="TDR19498.1"/>
    </source>
</evidence>
<evidence type="ECO:0000256" key="4">
    <source>
        <dbReference type="ARBA" id="ARBA00022692"/>
    </source>
</evidence>
<evidence type="ECO:0000256" key="7">
    <source>
        <dbReference type="HAMAP-Rule" id="MF_01147"/>
    </source>
</evidence>
<evidence type="ECO:0000256" key="6">
    <source>
        <dbReference type="ARBA" id="ARBA00023136"/>
    </source>
</evidence>
<sequence length="306" mass="34833">MIKPNNMFEQHPVIDFDPVFLAIGPFDLPWLGTVGPLSIHWYGVTYLIGFACYFLLGKYRLKKYPSSWNQEQLSDFLFYGAIGIIAGGRLGWILFYNDTSLITDPTLPFRIWEGGMSFHGGLMGVLIAMFYFKNKSNKSFYEISDFIAPLVPTGILSVRIGNFLNGELWGRITDKPWGMIFPDSLPFHLQANNMSEGAWQTMYQEGQLNVFARHPSTLYEAFGEGFLTFIVVWTVAHFAKTRGTVTATFLLCYGSARFVVEFFREPDVNRGFIAFDWMTMGHLLTLPILGFGLWILTQNRPSIKTS</sequence>
<accession>A0A4R6XT16</accession>
<evidence type="ECO:0000256" key="2">
    <source>
        <dbReference type="ARBA" id="ARBA00022475"/>
    </source>
</evidence>
<dbReference type="Pfam" id="PF01790">
    <property type="entry name" value="LGT"/>
    <property type="match status" value="1"/>
</dbReference>
<feature type="transmembrane region" description="Helical" evidence="7">
    <location>
        <begin position="275"/>
        <end position="296"/>
    </location>
</feature>
<dbReference type="RefSeq" id="WP_246027029.1">
    <property type="nucleotide sequence ID" value="NZ_NIHB01000004.1"/>
</dbReference>
<dbReference type="InterPro" id="IPR001640">
    <property type="entry name" value="Lgt"/>
</dbReference>
<comment type="catalytic activity">
    <reaction evidence="7">
        <text>L-cysteinyl-[prolipoprotein] + a 1,2-diacyl-sn-glycero-3-phospho-(1'-sn-glycerol) = an S-1,2-diacyl-sn-glyceryl-L-cysteinyl-[prolipoprotein] + sn-glycerol 1-phosphate + H(+)</text>
        <dbReference type="Rhea" id="RHEA:56712"/>
        <dbReference type="Rhea" id="RHEA-COMP:14679"/>
        <dbReference type="Rhea" id="RHEA-COMP:14680"/>
        <dbReference type="ChEBI" id="CHEBI:15378"/>
        <dbReference type="ChEBI" id="CHEBI:29950"/>
        <dbReference type="ChEBI" id="CHEBI:57685"/>
        <dbReference type="ChEBI" id="CHEBI:64716"/>
        <dbReference type="ChEBI" id="CHEBI:140658"/>
        <dbReference type="EC" id="2.5.1.145"/>
    </reaction>
</comment>
<organism evidence="8 9">
    <name type="scientific">Marinicella litoralis</name>
    <dbReference type="NCBI Taxonomy" id="644220"/>
    <lineage>
        <taxon>Bacteria</taxon>
        <taxon>Pseudomonadati</taxon>
        <taxon>Pseudomonadota</taxon>
        <taxon>Gammaproteobacteria</taxon>
        <taxon>Lysobacterales</taxon>
        <taxon>Marinicellaceae</taxon>
        <taxon>Marinicella</taxon>
    </lineage>
</organism>
<keyword evidence="8" id="KW-0449">Lipoprotein</keyword>
<feature type="binding site" evidence="7">
    <location>
        <position position="159"/>
    </location>
    <ligand>
        <name>a 1,2-diacyl-sn-glycero-3-phospho-(1'-sn-glycerol)</name>
        <dbReference type="ChEBI" id="CHEBI:64716"/>
    </ligand>
</feature>
<feature type="transmembrane region" description="Helical" evidence="7">
    <location>
        <begin position="39"/>
        <end position="56"/>
    </location>
</feature>